<dbReference type="AlphaFoldDB" id="A0A9Q5I1C9"/>
<reference evidence="11" key="1">
    <citation type="submission" date="2016-06" db="EMBL/GenBank/DDBJ databases">
        <title>Draft Genome sequence of the fungus Inonotus baumii.</title>
        <authorList>
            <person name="Zhu H."/>
            <person name="Lin W."/>
        </authorList>
    </citation>
    <scope>NUCLEOTIDE SEQUENCE</scope>
    <source>
        <strain evidence="11">821</strain>
    </source>
</reference>
<feature type="region of interest" description="Disordered" evidence="8">
    <location>
        <begin position="750"/>
        <end position="787"/>
    </location>
</feature>
<evidence type="ECO:0000259" key="10">
    <source>
        <dbReference type="PROSITE" id="PS51194"/>
    </source>
</evidence>
<feature type="compositionally biased region" description="Polar residues" evidence="8">
    <location>
        <begin position="593"/>
        <end position="604"/>
    </location>
</feature>
<evidence type="ECO:0000256" key="6">
    <source>
        <dbReference type="ARBA" id="ARBA00034617"/>
    </source>
</evidence>
<comment type="similarity">
    <text evidence="1 7">Belongs to the helicase family. RecQ subfamily.</text>
</comment>
<dbReference type="PANTHER" id="PTHR13710:SF152">
    <property type="entry name" value="ATP-DEPENDENT DNA HELICASE Q5"/>
    <property type="match status" value="1"/>
</dbReference>
<dbReference type="FunFam" id="3.40.50.300:FF:001389">
    <property type="entry name" value="ATP-dependent DNA helicase RecQ"/>
    <property type="match status" value="1"/>
</dbReference>
<keyword evidence="2 7" id="KW-0547">Nucleotide-binding</keyword>
<evidence type="ECO:0000256" key="4">
    <source>
        <dbReference type="ARBA" id="ARBA00022806"/>
    </source>
</evidence>
<keyword evidence="12" id="KW-1185">Reference proteome</keyword>
<evidence type="ECO:0000313" key="11">
    <source>
        <dbReference type="EMBL" id="OCB89890.1"/>
    </source>
</evidence>
<dbReference type="GO" id="GO:0005737">
    <property type="term" value="C:cytoplasm"/>
    <property type="evidence" value="ECO:0007669"/>
    <property type="project" value="TreeGrafter"/>
</dbReference>
<feature type="domain" description="Helicase C-terminal" evidence="10">
    <location>
        <begin position="289"/>
        <end position="470"/>
    </location>
</feature>
<feature type="region of interest" description="Disordered" evidence="8">
    <location>
        <begin position="659"/>
        <end position="712"/>
    </location>
</feature>
<evidence type="ECO:0000256" key="1">
    <source>
        <dbReference type="ARBA" id="ARBA00005446"/>
    </source>
</evidence>
<proteinExistence type="inferred from homology"/>
<sequence length="912" mass="101703">MEAPGFVSGAILTREGEVSEHPPTGDAKQSTLASYFDMANGTKFEVKRREGSIVTSKDCYKVLRKVFGYEGYKGKQKEIIETAILGAFGVDVFVVAPTGMGKSACFQIPAAAEKHGTTLIVSPLLSLMKNQVSRLQDLNIAAVSYTSDTTAQEKKKILADLQTKRPDTRLLYLTPETLSKEEFNKIIGKLYQRDEINRLVVDEAHCISEWGHDFRSDYRKLGSFREKYPDVPIMALTASATISVQEDIITNLGMNRERMLRVTHPFNRENLFYEVRYSPDLSQEERMADVYQFIASLHQRRGRPSSGIVYCRLRSTCDDLSHYLRRNGINARPYHRGLKPKELDRTLQEWQEGGNGETGCDVVSEKALRSMTMGNKGSLQVIATIAFGMGIDKADVRYVVHYDLPKSIEGYYQETGRAGRDGDPAKCVLYYSREDALSVGVLVRRSFNDRKQAAQALALFGAPEPSQRGMDSFGALIDLAENISLCRHISLCRYFGETIDENDESVRKAYCDSMCDVCKYPEKVKRRKGALSSEEGVLAQIERLQKQAKSAADEQDSLGNDNDDTGLDEFGWNDAPHELGVKQDKSSKKDTSRTTYINASTGRTNLAGCLGMKRPSSMTSAASPDFSKRPRVNYSKPVVTSGALGQPFKVPFKVPFKEAPQNSVEETSHTVPLPRVNDRSQSPPVETKRSPSPSKHESSGPLDNNRQGPPRTINDVIEVEDDDDEHMEAAEGSGSKTSSSLLNLFGEADRDLEESGSQSSDRSQTPQVNAANEKRYLSPTSDTEEEDIELEASFSDKISLSLREKGLASIKDALHTLFIKDKRGEALWKKTGVRTPWQDERSKLLGPVARELEFITMFAMSVTNNGYKDRTSWTVSAIEALTRDEVWTNGSDEELEDAREVAAVIRRNVRNK</sequence>
<feature type="domain" description="Helicase ATP-binding" evidence="9">
    <location>
        <begin position="83"/>
        <end position="258"/>
    </location>
</feature>
<evidence type="ECO:0000313" key="12">
    <source>
        <dbReference type="Proteomes" id="UP000757232"/>
    </source>
</evidence>
<dbReference type="InterPro" id="IPR032284">
    <property type="entry name" value="RecQ_Zn-bd"/>
</dbReference>
<dbReference type="NCBIfam" id="TIGR00614">
    <property type="entry name" value="recQ_fam"/>
    <property type="match status" value="1"/>
</dbReference>
<dbReference type="OrthoDB" id="10261556at2759"/>
<dbReference type="InterPro" id="IPR001650">
    <property type="entry name" value="Helicase_C-like"/>
</dbReference>
<keyword evidence="3 7" id="KW-0378">Hydrolase</keyword>
<accession>A0A9Q5I1C9</accession>
<dbReference type="EMBL" id="LNZH02000146">
    <property type="protein sequence ID" value="OCB89890.1"/>
    <property type="molecule type" value="Genomic_DNA"/>
</dbReference>
<comment type="subcellular location">
    <subcellularLocation>
        <location evidence="7">Nucleus</location>
    </subcellularLocation>
</comment>
<dbReference type="PROSITE" id="PS51194">
    <property type="entry name" value="HELICASE_CTER"/>
    <property type="match status" value="1"/>
</dbReference>
<keyword evidence="4 7" id="KW-0347">Helicase</keyword>
<comment type="catalytic activity">
    <reaction evidence="6 7">
        <text>Couples ATP hydrolysis with the unwinding of duplex DNA by translocating in the 3'-5' direction.</text>
        <dbReference type="EC" id="5.6.2.4"/>
    </reaction>
</comment>
<evidence type="ECO:0000256" key="7">
    <source>
        <dbReference type="RuleBase" id="RU364117"/>
    </source>
</evidence>
<dbReference type="GO" id="GO:0009378">
    <property type="term" value="F:four-way junction helicase activity"/>
    <property type="evidence" value="ECO:0007669"/>
    <property type="project" value="TreeGrafter"/>
</dbReference>
<comment type="caution">
    <text evidence="11">The sequence shown here is derived from an EMBL/GenBank/DDBJ whole genome shotgun (WGS) entry which is preliminary data.</text>
</comment>
<dbReference type="InterPro" id="IPR004589">
    <property type="entry name" value="DNA_helicase_ATP-dep_RecQ"/>
</dbReference>
<dbReference type="SMART" id="SM00490">
    <property type="entry name" value="HELICc"/>
    <property type="match status" value="1"/>
</dbReference>
<dbReference type="Pfam" id="PF16124">
    <property type="entry name" value="RecQ_Zn_bind"/>
    <property type="match status" value="1"/>
</dbReference>
<dbReference type="PROSITE" id="PS51192">
    <property type="entry name" value="HELICASE_ATP_BIND_1"/>
    <property type="match status" value="1"/>
</dbReference>
<dbReference type="Gene3D" id="3.40.50.300">
    <property type="entry name" value="P-loop containing nucleotide triphosphate hydrolases"/>
    <property type="match status" value="2"/>
</dbReference>
<dbReference type="SMART" id="SM00487">
    <property type="entry name" value="DEXDc"/>
    <property type="match status" value="1"/>
</dbReference>
<dbReference type="InterPro" id="IPR011545">
    <property type="entry name" value="DEAD/DEAH_box_helicase_dom"/>
</dbReference>
<dbReference type="GO" id="GO:0005694">
    <property type="term" value="C:chromosome"/>
    <property type="evidence" value="ECO:0007669"/>
    <property type="project" value="TreeGrafter"/>
</dbReference>
<organism evidence="11 12">
    <name type="scientific">Sanghuangporus baumii</name>
    <name type="common">Phellinus baumii</name>
    <dbReference type="NCBI Taxonomy" id="108892"/>
    <lineage>
        <taxon>Eukaryota</taxon>
        <taxon>Fungi</taxon>
        <taxon>Dikarya</taxon>
        <taxon>Basidiomycota</taxon>
        <taxon>Agaricomycotina</taxon>
        <taxon>Agaricomycetes</taxon>
        <taxon>Hymenochaetales</taxon>
        <taxon>Hymenochaetaceae</taxon>
        <taxon>Sanghuangporus</taxon>
    </lineage>
</organism>
<feature type="compositionally biased region" description="Basic and acidic residues" evidence="8">
    <location>
        <begin position="575"/>
        <end position="592"/>
    </location>
</feature>
<dbReference type="SUPFAM" id="SSF52540">
    <property type="entry name" value="P-loop containing nucleoside triphosphate hydrolases"/>
    <property type="match status" value="1"/>
</dbReference>
<feature type="compositionally biased region" description="Polar residues" evidence="8">
    <location>
        <begin position="755"/>
        <end position="770"/>
    </location>
</feature>
<name>A0A9Q5I1C9_SANBA</name>
<evidence type="ECO:0000256" key="8">
    <source>
        <dbReference type="SAM" id="MobiDB-lite"/>
    </source>
</evidence>
<dbReference type="GO" id="GO:0000724">
    <property type="term" value="P:double-strand break repair via homologous recombination"/>
    <property type="evidence" value="ECO:0007669"/>
    <property type="project" value="TreeGrafter"/>
</dbReference>
<feature type="region of interest" description="Disordered" evidence="8">
    <location>
        <begin position="546"/>
        <end position="632"/>
    </location>
</feature>
<dbReference type="PANTHER" id="PTHR13710">
    <property type="entry name" value="DNA HELICASE RECQ FAMILY MEMBER"/>
    <property type="match status" value="1"/>
</dbReference>
<dbReference type="GO" id="GO:0043138">
    <property type="term" value="F:3'-5' DNA helicase activity"/>
    <property type="evidence" value="ECO:0007669"/>
    <property type="project" value="UniProtKB-EC"/>
</dbReference>
<dbReference type="Proteomes" id="UP000757232">
    <property type="component" value="Unassembled WGS sequence"/>
</dbReference>
<feature type="compositionally biased region" description="Basic and acidic residues" evidence="8">
    <location>
        <begin position="686"/>
        <end position="698"/>
    </location>
</feature>
<gene>
    <name evidence="11" type="ORF">A7U60_g2919</name>
</gene>
<keyword evidence="5 7" id="KW-0067">ATP-binding</keyword>
<dbReference type="Pfam" id="PF00270">
    <property type="entry name" value="DEAD"/>
    <property type="match status" value="1"/>
</dbReference>
<evidence type="ECO:0000259" key="9">
    <source>
        <dbReference type="PROSITE" id="PS51192"/>
    </source>
</evidence>
<protein>
    <recommendedName>
        <fullName evidence="7">ATP-dependent DNA helicase</fullName>
        <ecNumber evidence="7">5.6.2.4</ecNumber>
    </recommendedName>
</protein>
<evidence type="ECO:0000256" key="5">
    <source>
        <dbReference type="ARBA" id="ARBA00022840"/>
    </source>
</evidence>
<feature type="compositionally biased region" description="Acidic residues" evidence="8">
    <location>
        <begin position="553"/>
        <end position="567"/>
    </location>
</feature>
<comment type="catalytic activity">
    <reaction evidence="7">
        <text>ATP + H2O = ADP + phosphate + H(+)</text>
        <dbReference type="Rhea" id="RHEA:13065"/>
        <dbReference type="ChEBI" id="CHEBI:15377"/>
        <dbReference type="ChEBI" id="CHEBI:15378"/>
        <dbReference type="ChEBI" id="CHEBI:30616"/>
        <dbReference type="ChEBI" id="CHEBI:43474"/>
        <dbReference type="ChEBI" id="CHEBI:456216"/>
    </reaction>
</comment>
<dbReference type="InterPro" id="IPR014001">
    <property type="entry name" value="Helicase_ATP-bd"/>
</dbReference>
<dbReference type="CDD" id="cd17920">
    <property type="entry name" value="DEXHc_RecQ"/>
    <property type="match status" value="1"/>
</dbReference>
<dbReference type="GO" id="GO:0003676">
    <property type="term" value="F:nucleic acid binding"/>
    <property type="evidence" value="ECO:0007669"/>
    <property type="project" value="InterPro"/>
</dbReference>
<keyword evidence="7" id="KW-0539">Nucleus</keyword>
<dbReference type="Pfam" id="PF00271">
    <property type="entry name" value="Helicase_C"/>
    <property type="match status" value="1"/>
</dbReference>
<dbReference type="InterPro" id="IPR027417">
    <property type="entry name" value="P-loop_NTPase"/>
</dbReference>
<dbReference type="EC" id="5.6.2.4" evidence="7"/>
<dbReference type="GO" id="GO:0005634">
    <property type="term" value="C:nucleus"/>
    <property type="evidence" value="ECO:0007669"/>
    <property type="project" value="UniProtKB-SubCell"/>
</dbReference>
<dbReference type="GO" id="GO:0005524">
    <property type="term" value="F:ATP binding"/>
    <property type="evidence" value="ECO:0007669"/>
    <property type="project" value="UniProtKB-KW"/>
</dbReference>
<evidence type="ECO:0000256" key="2">
    <source>
        <dbReference type="ARBA" id="ARBA00022741"/>
    </source>
</evidence>
<evidence type="ECO:0000256" key="3">
    <source>
        <dbReference type="ARBA" id="ARBA00022801"/>
    </source>
</evidence>
<dbReference type="GO" id="GO:0016787">
    <property type="term" value="F:hydrolase activity"/>
    <property type="evidence" value="ECO:0007669"/>
    <property type="project" value="UniProtKB-KW"/>
</dbReference>